<dbReference type="Proteomes" id="UP000694700">
    <property type="component" value="Unplaced"/>
</dbReference>
<evidence type="ECO:0000313" key="1">
    <source>
        <dbReference type="Ensembl" id="ENSCCRP00015094402.1"/>
    </source>
</evidence>
<protein>
    <submittedName>
        <fullName evidence="1">Uncharacterized protein</fullName>
    </submittedName>
</protein>
<dbReference type="Ensembl" id="ENSCCRT00015097462.1">
    <property type="protein sequence ID" value="ENSCCRP00015094402.1"/>
    <property type="gene ID" value="ENSCCRG00015038072.1"/>
</dbReference>
<proteinExistence type="predicted"/>
<accession>A0A8C2GGB6</accession>
<sequence>MYYYYYYYSAVFGAGVKMNSVGEGCTELKRELFLKYHRSCCQSLMISVYLQKAIKEKDIPVEGVEVMGPNRENADS</sequence>
<organism evidence="1 2">
    <name type="scientific">Cyprinus carpio</name>
    <name type="common">Common carp</name>
    <dbReference type="NCBI Taxonomy" id="7962"/>
    <lineage>
        <taxon>Eukaryota</taxon>
        <taxon>Metazoa</taxon>
        <taxon>Chordata</taxon>
        <taxon>Craniata</taxon>
        <taxon>Vertebrata</taxon>
        <taxon>Euteleostomi</taxon>
        <taxon>Actinopterygii</taxon>
        <taxon>Neopterygii</taxon>
        <taxon>Teleostei</taxon>
        <taxon>Ostariophysi</taxon>
        <taxon>Cypriniformes</taxon>
        <taxon>Cyprinidae</taxon>
        <taxon>Cyprininae</taxon>
        <taxon>Cyprinus</taxon>
    </lineage>
</organism>
<reference evidence="1" key="1">
    <citation type="submission" date="2025-08" db="UniProtKB">
        <authorList>
            <consortium name="Ensembl"/>
        </authorList>
    </citation>
    <scope>IDENTIFICATION</scope>
</reference>
<evidence type="ECO:0000313" key="2">
    <source>
        <dbReference type="Proteomes" id="UP000694700"/>
    </source>
</evidence>
<name>A0A8C2GGB6_CYPCA</name>
<dbReference type="AlphaFoldDB" id="A0A8C2GGB6"/>